<evidence type="ECO:0000259" key="2">
    <source>
        <dbReference type="Pfam" id="PF13193"/>
    </source>
</evidence>
<dbReference type="InterPro" id="IPR000873">
    <property type="entry name" value="AMP-dep_synth/lig_dom"/>
</dbReference>
<dbReference type="AlphaFoldDB" id="A0A917XPG9"/>
<dbReference type="InterPro" id="IPR025110">
    <property type="entry name" value="AMP-bd_C"/>
</dbReference>
<dbReference type="SUPFAM" id="SSF56801">
    <property type="entry name" value="Acetyl-CoA synthetase-like"/>
    <property type="match status" value="1"/>
</dbReference>
<dbReference type="Gene3D" id="3.40.50.12780">
    <property type="entry name" value="N-terminal domain of ligase-like"/>
    <property type="match status" value="1"/>
</dbReference>
<dbReference type="PROSITE" id="PS00455">
    <property type="entry name" value="AMP_BINDING"/>
    <property type="match status" value="1"/>
</dbReference>
<feature type="domain" description="AMP-binding enzyme C-terminal" evidence="2">
    <location>
        <begin position="433"/>
        <end position="509"/>
    </location>
</feature>
<evidence type="ECO:0000313" key="3">
    <source>
        <dbReference type="EMBL" id="GGN43760.1"/>
    </source>
</evidence>
<dbReference type="PANTHER" id="PTHR45527">
    <property type="entry name" value="NONRIBOSOMAL PEPTIDE SYNTHETASE"/>
    <property type="match status" value="1"/>
</dbReference>
<reference evidence="3" key="1">
    <citation type="journal article" date="2014" name="Int. J. Syst. Evol. Microbiol.">
        <title>Complete genome sequence of Corynebacterium casei LMG S-19264T (=DSM 44701T), isolated from a smear-ripened cheese.</title>
        <authorList>
            <consortium name="US DOE Joint Genome Institute (JGI-PGF)"/>
            <person name="Walter F."/>
            <person name="Albersmeier A."/>
            <person name="Kalinowski J."/>
            <person name="Ruckert C."/>
        </authorList>
    </citation>
    <scope>NUCLEOTIDE SEQUENCE</scope>
    <source>
        <strain evidence="3">CGMCC 4.7110</strain>
    </source>
</reference>
<dbReference type="Gene3D" id="3.30.300.30">
    <property type="match status" value="1"/>
</dbReference>
<dbReference type="InterPro" id="IPR042099">
    <property type="entry name" value="ANL_N_sf"/>
</dbReference>
<sequence>MHDAVTANQQRLHLDEATSLPDLFRRVAAVRGSAPALRDGGRTLSYHDLDLVSDRLAARLVKAGVRPGDHVGLLLQRSVDIPISILATLKVGAAYVPLDPTYPAERLRYLVHDAGIRLVVGASEDIESAGLAGICAVPPHTDGEDVAPLPPVDLDGSELAYILYTSGSTGTPKGCMISHNSVLALLRSALTVFDVSAEDRFTLFHPFTFDLSVSEFWLSMTAGATSVVVPLRMAQSASDLLALLHLESVTVACQVPSSLRALAYAYEEAGRPELALRYVTFGGESAELDVVSGFLKAYQSTAPTMVNLYGPTEATCFATCRVLTQADLDGPVRSPIGTALPHLIVEVRGEGMELLPDGEAGELVIAGSGLAMGYLGRPELTAERFVALDTPAGPLRYYRTGDLARKLPDGSFEYLGRNDQQVKIRGVRVELGEVEAFLRAHELVKDAAAAVVTTAVGAKFLVACVVLAGQVPEKPEALLRQHMLESVPPFMVPDRYQFVPELPLTPSGKLDRRGVEDFATPRRTRRP</sequence>
<dbReference type="GO" id="GO:0043041">
    <property type="term" value="P:amino acid activation for nonribosomal peptide biosynthetic process"/>
    <property type="evidence" value="ECO:0007669"/>
    <property type="project" value="TreeGrafter"/>
</dbReference>
<dbReference type="EMBL" id="BMML01000040">
    <property type="protein sequence ID" value="GGN43760.1"/>
    <property type="molecule type" value="Genomic_DNA"/>
</dbReference>
<evidence type="ECO:0008006" key="5">
    <source>
        <dbReference type="Google" id="ProtNLM"/>
    </source>
</evidence>
<keyword evidence="4" id="KW-1185">Reference proteome</keyword>
<evidence type="ECO:0000313" key="4">
    <source>
        <dbReference type="Proteomes" id="UP000653411"/>
    </source>
</evidence>
<dbReference type="PANTHER" id="PTHR45527:SF1">
    <property type="entry name" value="FATTY ACID SYNTHASE"/>
    <property type="match status" value="1"/>
</dbReference>
<gene>
    <name evidence="3" type="ORF">GCM10011578_094130</name>
</gene>
<dbReference type="NCBIfam" id="TIGR01733">
    <property type="entry name" value="AA-adenyl-dom"/>
    <property type="match status" value="1"/>
</dbReference>
<dbReference type="InterPro" id="IPR045851">
    <property type="entry name" value="AMP-bd_C_sf"/>
</dbReference>
<dbReference type="InterPro" id="IPR010071">
    <property type="entry name" value="AA_adenyl_dom"/>
</dbReference>
<organism evidence="3 4">
    <name type="scientific">Streptomyces fuscichromogenes</name>
    <dbReference type="NCBI Taxonomy" id="1324013"/>
    <lineage>
        <taxon>Bacteria</taxon>
        <taxon>Bacillati</taxon>
        <taxon>Actinomycetota</taxon>
        <taxon>Actinomycetes</taxon>
        <taxon>Kitasatosporales</taxon>
        <taxon>Streptomycetaceae</taxon>
        <taxon>Streptomyces</taxon>
    </lineage>
</organism>
<dbReference type="GO" id="GO:0031177">
    <property type="term" value="F:phosphopantetheine binding"/>
    <property type="evidence" value="ECO:0007669"/>
    <property type="project" value="TreeGrafter"/>
</dbReference>
<evidence type="ECO:0000259" key="1">
    <source>
        <dbReference type="Pfam" id="PF00501"/>
    </source>
</evidence>
<dbReference type="GO" id="GO:0005737">
    <property type="term" value="C:cytoplasm"/>
    <property type="evidence" value="ECO:0007669"/>
    <property type="project" value="TreeGrafter"/>
</dbReference>
<proteinExistence type="predicted"/>
<protein>
    <recommendedName>
        <fullName evidence="5">Amino acid adenylation domain-containing protein</fullName>
    </recommendedName>
</protein>
<dbReference type="Proteomes" id="UP000653411">
    <property type="component" value="Unassembled WGS sequence"/>
</dbReference>
<accession>A0A917XPG9</accession>
<dbReference type="InterPro" id="IPR020845">
    <property type="entry name" value="AMP-binding_CS"/>
</dbReference>
<name>A0A917XPG9_9ACTN</name>
<dbReference type="RefSeq" id="WP_189269130.1">
    <property type="nucleotide sequence ID" value="NZ_BMML01000040.1"/>
</dbReference>
<dbReference type="GO" id="GO:0044550">
    <property type="term" value="P:secondary metabolite biosynthetic process"/>
    <property type="evidence" value="ECO:0007669"/>
    <property type="project" value="TreeGrafter"/>
</dbReference>
<reference evidence="3" key="2">
    <citation type="submission" date="2020-09" db="EMBL/GenBank/DDBJ databases">
        <authorList>
            <person name="Sun Q."/>
            <person name="Zhou Y."/>
        </authorList>
    </citation>
    <scope>NUCLEOTIDE SEQUENCE</scope>
    <source>
        <strain evidence="3">CGMCC 4.7110</strain>
    </source>
</reference>
<dbReference type="FunFam" id="3.40.50.980:FF:000001">
    <property type="entry name" value="Non-ribosomal peptide synthetase"/>
    <property type="match status" value="1"/>
</dbReference>
<comment type="caution">
    <text evidence="3">The sequence shown here is derived from an EMBL/GenBank/DDBJ whole genome shotgun (WGS) entry which is preliminary data.</text>
</comment>
<feature type="domain" description="AMP-dependent synthetase/ligase" evidence="1">
    <location>
        <begin position="24"/>
        <end position="375"/>
    </location>
</feature>
<dbReference type="Pfam" id="PF00501">
    <property type="entry name" value="AMP-binding"/>
    <property type="match status" value="1"/>
</dbReference>
<dbReference type="Pfam" id="PF13193">
    <property type="entry name" value="AMP-binding_C"/>
    <property type="match status" value="1"/>
</dbReference>